<evidence type="ECO:0000259" key="1">
    <source>
        <dbReference type="Pfam" id="PF18599"/>
    </source>
</evidence>
<keyword evidence="3" id="KW-1185">Reference proteome</keyword>
<name>A0AAD3GYF2_9STRA</name>
<gene>
    <name evidence="2" type="ORF">CTEN210_00154</name>
</gene>
<dbReference type="PANTHER" id="PTHR38016:SF1">
    <property type="entry name" value="LIMITING CO2-INDUCIBLE PROTEIN B_C BETA CARBONYIC ANHYDRASE DOMAIN-CONTAINING PROTEIN"/>
    <property type="match status" value="1"/>
</dbReference>
<evidence type="ECO:0000313" key="2">
    <source>
        <dbReference type="EMBL" id="GFH43681.1"/>
    </source>
</evidence>
<feature type="domain" description="Limiting CO2-inducible protein B/C beta carbonyic anhydrase" evidence="1">
    <location>
        <begin position="89"/>
        <end position="307"/>
    </location>
</feature>
<protein>
    <recommendedName>
        <fullName evidence="1">Limiting CO2-inducible protein B/C beta carbonyic anhydrase domain-containing protein</fullName>
    </recommendedName>
</protein>
<dbReference type="EMBL" id="BLLK01000014">
    <property type="protein sequence ID" value="GFH43681.1"/>
    <property type="molecule type" value="Genomic_DNA"/>
</dbReference>
<proteinExistence type="predicted"/>
<dbReference type="PANTHER" id="PTHR38016">
    <property type="entry name" value="UNNAMED PRODUCT"/>
    <property type="match status" value="1"/>
</dbReference>
<accession>A0AAD3GYF2</accession>
<dbReference type="Proteomes" id="UP001054902">
    <property type="component" value="Unassembled WGS sequence"/>
</dbReference>
<dbReference type="Pfam" id="PF18599">
    <property type="entry name" value="LCIB_C_CA"/>
    <property type="match status" value="1"/>
</dbReference>
<dbReference type="InterPro" id="IPR040703">
    <property type="entry name" value="LCIB/C_CA"/>
</dbReference>
<reference evidence="2 3" key="1">
    <citation type="journal article" date="2021" name="Sci. Rep.">
        <title>The genome of the diatom Chaetoceros tenuissimus carries an ancient integrated fragment of an extant virus.</title>
        <authorList>
            <person name="Hongo Y."/>
            <person name="Kimura K."/>
            <person name="Takaki Y."/>
            <person name="Yoshida Y."/>
            <person name="Baba S."/>
            <person name="Kobayashi G."/>
            <person name="Nagasaki K."/>
            <person name="Hano T."/>
            <person name="Tomaru Y."/>
        </authorList>
    </citation>
    <scope>NUCLEOTIDE SEQUENCE [LARGE SCALE GENOMIC DNA]</scope>
    <source>
        <strain evidence="2 3">NIES-3715</strain>
    </source>
</reference>
<sequence>MFNSTVARITTRRLATKRIPLSAVCRNVGGLTDIKLNNEPHPKNCPCCVRYYSQSKVVSSTLSSRSFGTTLDAEKPFDKVGDVFPGSKTNAELVVTISSELQDAGFDLDKVLVATSLCCDEVNRPLESALAEKFTSNFNFGGLAGMPHGGSVAFGAMAAHIPDGGSTLVLYGPHVGVDSAGNVGTVERRGRAEGGSCCGSAVAASNYVSSVLKGEAEQTCPDDIIDAQQYFVGKSLLPHADRLEKAEDKMVELPYALYDAQSEQIAKIVSGGAGGVPTGQIAVLGGIQINTPPGYSDYFMPLSFEIHTNNGEKKSVTI</sequence>
<comment type="caution">
    <text evidence="2">The sequence shown here is derived from an EMBL/GenBank/DDBJ whole genome shotgun (WGS) entry which is preliminary data.</text>
</comment>
<dbReference type="AlphaFoldDB" id="A0AAD3GYF2"/>
<evidence type="ECO:0000313" key="3">
    <source>
        <dbReference type="Proteomes" id="UP001054902"/>
    </source>
</evidence>
<organism evidence="2 3">
    <name type="scientific">Chaetoceros tenuissimus</name>
    <dbReference type="NCBI Taxonomy" id="426638"/>
    <lineage>
        <taxon>Eukaryota</taxon>
        <taxon>Sar</taxon>
        <taxon>Stramenopiles</taxon>
        <taxon>Ochrophyta</taxon>
        <taxon>Bacillariophyta</taxon>
        <taxon>Coscinodiscophyceae</taxon>
        <taxon>Chaetocerotophycidae</taxon>
        <taxon>Chaetocerotales</taxon>
        <taxon>Chaetocerotaceae</taxon>
        <taxon>Chaetoceros</taxon>
    </lineage>
</organism>